<protein>
    <submittedName>
        <fullName evidence="2">p7B protein</fullName>
    </submittedName>
</protein>
<accession>A0A1W5X9N4</accession>
<evidence type="ECO:0000256" key="1">
    <source>
        <dbReference type="SAM" id="Phobius"/>
    </source>
</evidence>
<dbReference type="Pfam" id="PF06692">
    <property type="entry name" value="MNSV_P7B"/>
    <property type="match status" value="1"/>
</dbReference>
<dbReference type="InterPro" id="IPR009575">
    <property type="entry name" value="MNSV_P7B"/>
</dbReference>
<sequence>MACCRCDSSPGDYSGALLILFISFVFFYITSLSPQGNTYVHHFDNSSIKTQYVGISTNGDG</sequence>
<organismHost>
    <name type="scientific">Cucumis sativus</name>
    <name type="common">Cucumber</name>
    <dbReference type="NCBI Taxonomy" id="3659"/>
</organismHost>
<name>A0A1W5X9N4_MNSV</name>
<keyword evidence="1" id="KW-1133">Transmembrane helix</keyword>
<dbReference type="EMBL" id="KY264755">
    <property type="protein sequence ID" value="ARH19379.1"/>
    <property type="molecule type" value="Genomic_RNA"/>
</dbReference>
<keyword evidence="1" id="KW-0472">Membrane</keyword>
<feature type="transmembrane region" description="Helical" evidence="1">
    <location>
        <begin position="12"/>
        <end position="29"/>
    </location>
</feature>
<proteinExistence type="predicted"/>
<organismHost>
    <name type="scientific">Cucumis melo</name>
    <name type="common">Muskmelon</name>
    <dbReference type="NCBI Taxonomy" id="3656"/>
</organismHost>
<keyword evidence="1" id="KW-0812">Transmembrane</keyword>
<organism evidence="2">
    <name type="scientific">Melon necrotic spot virus</name>
    <name type="common">MNSV</name>
    <dbReference type="NCBI Taxonomy" id="11987"/>
    <lineage>
        <taxon>Viruses</taxon>
        <taxon>Riboviria</taxon>
        <taxon>Orthornavirae</taxon>
        <taxon>Kitrinoviricota</taxon>
        <taxon>Tolucaviricetes</taxon>
        <taxon>Tolivirales</taxon>
        <taxon>Tombusviridae</taxon>
        <taxon>Procedovirinae</taxon>
        <taxon>Gammacarmovirus</taxon>
        <taxon>Gammacarmovirus melonis</taxon>
    </lineage>
</organism>
<reference evidence="2" key="1">
    <citation type="submission" date="2016-11" db="EMBL/GenBank/DDBJ databases">
        <title>Cloning and sequence analysis of the genome of Melon necrotic spot virus Guangxi isolate.</title>
        <authorList>
            <person name="Li Z."/>
            <person name="Yang S."/>
            <person name="Xie H."/>
            <person name="Qin B."/>
            <person name="Cui L."/>
            <person name="Su Q."/>
            <person name="Deng T."/>
            <person name="Cai J."/>
        </authorList>
    </citation>
    <scope>NUCLEOTIDE SEQUENCE</scope>
    <source>
        <strain evidence="2">GX</strain>
    </source>
</reference>
<evidence type="ECO:0000313" key="2">
    <source>
        <dbReference type="EMBL" id="ARH19379.1"/>
    </source>
</evidence>